<accession>A0A091E977</accession>
<evidence type="ECO:0000313" key="3">
    <source>
        <dbReference type="Proteomes" id="UP000028990"/>
    </source>
</evidence>
<evidence type="ECO:0000256" key="1">
    <source>
        <dbReference type="SAM" id="MobiDB-lite"/>
    </source>
</evidence>
<reference evidence="2 3" key="1">
    <citation type="submission" date="2013-11" db="EMBL/GenBank/DDBJ databases">
        <title>The Damaraland mole rat (Fukomys damarensis) genome and evolution of African mole rats.</title>
        <authorList>
            <person name="Gladyshev V.N."/>
            <person name="Fang X."/>
        </authorList>
    </citation>
    <scope>NUCLEOTIDE SEQUENCE [LARGE SCALE GENOMIC DNA]</scope>
    <source>
        <tissue evidence="2">Liver</tissue>
    </source>
</reference>
<protein>
    <submittedName>
        <fullName evidence="2">Uncharacterized protein</fullName>
    </submittedName>
</protein>
<dbReference type="EMBL" id="KN122248">
    <property type="protein sequence ID" value="KFO31736.1"/>
    <property type="molecule type" value="Genomic_DNA"/>
</dbReference>
<sequence>MNAINIPFTKPNTNPNPKHYFPVPIQRYLKCHTIPNPQAKSSADINYETRTSIPRFRTCWQDPDVMAHNKWHSNRDLKVDEDMQSRTQVEGSDGAPED</sequence>
<evidence type="ECO:0000313" key="2">
    <source>
        <dbReference type="EMBL" id="KFO31736.1"/>
    </source>
</evidence>
<dbReference type="AlphaFoldDB" id="A0A091E977"/>
<feature type="region of interest" description="Disordered" evidence="1">
    <location>
        <begin position="74"/>
        <end position="98"/>
    </location>
</feature>
<proteinExistence type="predicted"/>
<dbReference type="Proteomes" id="UP000028990">
    <property type="component" value="Unassembled WGS sequence"/>
</dbReference>
<organism evidence="2 3">
    <name type="scientific">Fukomys damarensis</name>
    <name type="common">Damaraland mole rat</name>
    <name type="synonym">Cryptomys damarensis</name>
    <dbReference type="NCBI Taxonomy" id="885580"/>
    <lineage>
        <taxon>Eukaryota</taxon>
        <taxon>Metazoa</taxon>
        <taxon>Chordata</taxon>
        <taxon>Craniata</taxon>
        <taxon>Vertebrata</taxon>
        <taxon>Euteleostomi</taxon>
        <taxon>Mammalia</taxon>
        <taxon>Eutheria</taxon>
        <taxon>Euarchontoglires</taxon>
        <taxon>Glires</taxon>
        <taxon>Rodentia</taxon>
        <taxon>Hystricomorpha</taxon>
        <taxon>Bathyergidae</taxon>
        <taxon>Fukomys</taxon>
    </lineage>
</organism>
<feature type="compositionally biased region" description="Basic and acidic residues" evidence="1">
    <location>
        <begin position="74"/>
        <end position="84"/>
    </location>
</feature>
<keyword evidence="3" id="KW-1185">Reference proteome</keyword>
<name>A0A091E977_FUKDA</name>
<gene>
    <name evidence="2" type="ORF">H920_06935</name>
</gene>